<dbReference type="SUPFAM" id="SSF101941">
    <property type="entry name" value="NAC domain"/>
    <property type="match status" value="1"/>
</dbReference>
<evidence type="ECO:0000256" key="7">
    <source>
        <dbReference type="ARBA" id="ARBA00023136"/>
    </source>
</evidence>
<feature type="domain" description="NAC" evidence="12">
    <location>
        <begin position="6"/>
        <end position="156"/>
    </location>
</feature>
<organism evidence="13">
    <name type="scientific">Opuntia streptacantha</name>
    <name type="common">Prickly pear cactus</name>
    <name type="synonym">Opuntia cardona</name>
    <dbReference type="NCBI Taxonomy" id="393608"/>
    <lineage>
        <taxon>Eukaryota</taxon>
        <taxon>Viridiplantae</taxon>
        <taxon>Streptophyta</taxon>
        <taxon>Embryophyta</taxon>
        <taxon>Tracheophyta</taxon>
        <taxon>Spermatophyta</taxon>
        <taxon>Magnoliopsida</taxon>
        <taxon>eudicotyledons</taxon>
        <taxon>Gunneridae</taxon>
        <taxon>Pentapetalae</taxon>
        <taxon>Caryophyllales</taxon>
        <taxon>Cactineae</taxon>
        <taxon>Cactaceae</taxon>
        <taxon>Opuntioideae</taxon>
        <taxon>Opuntia</taxon>
    </lineage>
</organism>
<evidence type="ECO:0000256" key="2">
    <source>
        <dbReference type="ARBA" id="ARBA00004167"/>
    </source>
</evidence>
<dbReference type="GO" id="GO:0016020">
    <property type="term" value="C:membrane"/>
    <property type="evidence" value="ECO:0007669"/>
    <property type="project" value="UniProtKB-SubCell"/>
</dbReference>
<comment type="subcellular location">
    <subcellularLocation>
        <location evidence="2">Membrane</location>
        <topology evidence="2">Single-pass membrane protein</topology>
    </subcellularLocation>
    <subcellularLocation>
        <location evidence="1">Nucleus</location>
    </subcellularLocation>
</comment>
<evidence type="ECO:0000256" key="11">
    <source>
        <dbReference type="SAM" id="Phobius"/>
    </source>
</evidence>
<dbReference type="InterPro" id="IPR003441">
    <property type="entry name" value="NAC-dom"/>
</dbReference>
<evidence type="ECO:0000256" key="3">
    <source>
        <dbReference type="ARBA" id="ARBA00022692"/>
    </source>
</evidence>
<keyword evidence="9" id="KW-0804">Transcription</keyword>
<dbReference type="GO" id="GO:0006355">
    <property type="term" value="P:regulation of DNA-templated transcription"/>
    <property type="evidence" value="ECO:0007669"/>
    <property type="project" value="InterPro"/>
</dbReference>
<keyword evidence="7 11" id="KW-0472">Membrane</keyword>
<dbReference type="PANTHER" id="PTHR31744">
    <property type="entry name" value="PROTEIN CUP-SHAPED COTYLEDON 2-RELATED"/>
    <property type="match status" value="1"/>
</dbReference>
<evidence type="ECO:0000256" key="8">
    <source>
        <dbReference type="ARBA" id="ARBA00023159"/>
    </source>
</evidence>
<dbReference type="GO" id="GO:0005634">
    <property type="term" value="C:nucleus"/>
    <property type="evidence" value="ECO:0007669"/>
    <property type="project" value="UniProtKB-SubCell"/>
</dbReference>
<evidence type="ECO:0000256" key="6">
    <source>
        <dbReference type="ARBA" id="ARBA00023125"/>
    </source>
</evidence>
<dbReference type="InterPro" id="IPR036093">
    <property type="entry name" value="NAC_dom_sf"/>
</dbReference>
<dbReference type="FunFam" id="2.170.150.80:FF:000002">
    <property type="entry name" value="Nac domain-containing protein 86"/>
    <property type="match status" value="1"/>
</dbReference>
<keyword evidence="4 11" id="KW-1133">Transmembrane helix</keyword>
<keyword evidence="5" id="KW-0805">Transcription regulation</keyword>
<keyword evidence="8" id="KW-0010">Activator</keyword>
<evidence type="ECO:0000256" key="4">
    <source>
        <dbReference type="ARBA" id="ARBA00022989"/>
    </source>
</evidence>
<feature type="transmembrane region" description="Helical" evidence="11">
    <location>
        <begin position="537"/>
        <end position="561"/>
    </location>
</feature>
<keyword evidence="6" id="KW-0238">DNA-binding</keyword>
<dbReference type="EMBL" id="GISG01065032">
    <property type="protein sequence ID" value="MBA4628187.1"/>
    <property type="molecule type" value="Transcribed_RNA"/>
</dbReference>
<evidence type="ECO:0000256" key="5">
    <source>
        <dbReference type="ARBA" id="ARBA00023015"/>
    </source>
</evidence>
<dbReference type="Pfam" id="PF02365">
    <property type="entry name" value="NAM"/>
    <property type="match status" value="1"/>
</dbReference>
<accession>A0A7C9CXQ2</accession>
<reference evidence="13" key="1">
    <citation type="journal article" date="2013" name="J. Plant Res.">
        <title>Effect of fungi and light on seed germination of three Opuntia species from semiarid lands of central Mexico.</title>
        <authorList>
            <person name="Delgado-Sanchez P."/>
            <person name="Jimenez-Bremont J.F."/>
            <person name="Guerrero-Gonzalez Mde L."/>
            <person name="Flores J."/>
        </authorList>
    </citation>
    <scope>NUCLEOTIDE SEQUENCE</scope>
    <source>
        <tissue evidence="13">Cladode</tissue>
    </source>
</reference>
<keyword evidence="10" id="KW-0539">Nucleus</keyword>
<evidence type="ECO:0000259" key="12">
    <source>
        <dbReference type="PROSITE" id="PS51005"/>
    </source>
</evidence>
<name>A0A7C9CXQ2_OPUST</name>
<dbReference type="PROSITE" id="PS51005">
    <property type="entry name" value="NAC"/>
    <property type="match status" value="1"/>
</dbReference>
<dbReference type="Gene3D" id="2.170.150.80">
    <property type="entry name" value="NAC domain"/>
    <property type="match status" value="1"/>
</dbReference>
<reference evidence="13" key="2">
    <citation type="submission" date="2020-07" db="EMBL/GenBank/DDBJ databases">
        <authorList>
            <person name="Vera ALvarez R."/>
            <person name="Arias-Moreno D.M."/>
            <person name="Jimenez-Jacinto V."/>
            <person name="Jimenez-Bremont J.F."/>
            <person name="Swaminathan K."/>
            <person name="Moose S.P."/>
            <person name="Guerrero-Gonzalez M.L."/>
            <person name="Marino-Ramirez L."/>
            <person name="Landsman D."/>
            <person name="Rodriguez-Kessler M."/>
            <person name="Delgado-Sanchez P."/>
        </authorList>
    </citation>
    <scope>NUCLEOTIDE SEQUENCE</scope>
    <source>
        <tissue evidence="13">Cladode</tissue>
    </source>
</reference>
<evidence type="ECO:0000256" key="9">
    <source>
        <dbReference type="ARBA" id="ARBA00023163"/>
    </source>
</evidence>
<dbReference type="GO" id="GO:0000976">
    <property type="term" value="F:transcription cis-regulatory region binding"/>
    <property type="evidence" value="ECO:0007669"/>
    <property type="project" value="UniProtKB-ARBA"/>
</dbReference>
<proteinExistence type="predicted"/>
<protein>
    <recommendedName>
        <fullName evidence="12">NAC domain-containing protein</fullName>
    </recommendedName>
</protein>
<evidence type="ECO:0000313" key="13">
    <source>
        <dbReference type="EMBL" id="MBA4628187.1"/>
    </source>
</evidence>
<dbReference type="PANTHER" id="PTHR31744:SF216">
    <property type="entry name" value="NAC TRANSCRIPTION FACTOR"/>
    <property type="match status" value="1"/>
</dbReference>
<evidence type="ECO:0000256" key="10">
    <source>
        <dbReference type="ARBA" id="ARBA00023242"/>
    </source>
</evidence>
<evidence type="ECO:0000256" key="1">
    <source>
        <dbReference type="ARBA" id="ARBA00004123"/>
    </source>
</evidence>
<keyword evidence="3 11" id="KW-0812">Transmembrane</keyword>
<sequence>MGKNSWPPGFRFHPTDEELILYYLKRKICRRSLKLDIIAEIDVYKLEPEELPGLSLLKNGDRQWFFFSPRDRKYPNGLRSNRSTRHGYWKATGKDRIITCNSRTVGVKKTLVFYRGRAPSGERTDWVMHEYTLDEDEFRRCKNIQDYYALYKLFKKSGPGPKNGEQYGAPFREEDWVDDDECPEITSSSDQNHAREVNVLATDTCGNDEAHLSLDDIDEVMNRIIADPPPDPVDVYDFEQALSQFVGEEETQSTVVHASFGEALYPESCATYAPGTQQDGLGGSFNVSQTTSGLQLWDMPDVASSANKVALSQDVADDDFLEMDDLLGSDPPQAPSEVMPPHISNNLLENSQLRQDDGLSEFDLFYDADFNLQDLLTSSQPMPSDSCLELHQGGLVEQVSVSETQMYPNSVNSFGNETWSYANTYMPTTTELNQEPVPLPTTGIVYAGNSTGISAEPNQNQRAKEVEGPQPWFSSTLWSFVESIPAAPASAAESVLVNRAFNRMSSFSRLRINAKSMNASASSINVPAGAGSRIKGLFIFSFLVAVFGIVCVFMGSNVSVFGKAQRHMNL</sequence>
<dbReference type="AlphaFoldDB" id="A0A7C9CXQ2"/>